<feature type="domain" description="CCHC-type" evidence="2">
    <location>
        <begin position="235"/>
        <end position="250"/>
    </location>
</feature>
<dbReference type="InterPro" id="IPR036875">
    <property type="entry name" value="Znf_CCHC_sf"/>
</dbReference>
<evidence type="ECO:0000313" key="4">
    <source>
        <dbReference type="Proteomes" id="UP001162156"/>
    </source>
</evidence>
<reference evidence="3" key="1">
    <citation type="journal article" date="2023" name="Insect Mol. Biol.">
        <title>Genome sequencing provides insights into the evolution of gene families encoding plant cell wall-degrading enzymes in longhorned beetles.</title>
        <authorList>
            <person name="Shin N.R."/>
            <person name="Okamura Y."/>
            <person name="Kirsch R."/>
            <person name="Pauchet Y."/>
        </authorList>
    </citation>
    <scope>NUCLEOTIDE SEQUENCE</scope>
    <source>
        <strain evidence="3">RBIC_L_NR</strain>
    </source>
</reference>
<dbReference type="SUPFAM" id="SSF57756">
    <property type="entry name" value="Retrovirus zinc finger-like domains"/>
    <property type="match status" value="1"/>
</dbReference>
<keyword evidence="1" id="KW-0863">Zinc-finger</keyword>
<dbReference type="EMBL" id="JANEYF010004046">
    <property type="protein sequence ID" value="KAJ8932452.1"/>
    <property type="molecule type" value="Genomic_DNA"/>
</dbReference>
<evidence type="ECO:0000313" key="3">
    <source>
        <dbReference type="EMBL" id="KAJ8932452.1"/>
    </source>
</evidence>
<gene>
    <name evidence="3" type="ORF">NQ314_014648</name>
</gene>
<dbReference type="GO" id="GO:0008270">
    <property type="term" value="F:zinc ion binding"/>
    <property type="evidence" value="ECO:0007669"/>
    <property type="project" value="UniProtKB-KW"/>
</dbReference>
<comment type="caution">
    <text evidence="3">The sequence shown here is derived from an EMBL/GenBank/DDBJ whole genome shotgun (WGS) entry which is preliminary data.</text>
</comment>
<proteinExistence type="predicted"/>
<dbReference type="Gene3D" id="4.10.60.10">
    <property type="entry name" value="Zinc finger, CCHC-type"/>
    <property type="match status" value="1"/>
</dbReference>
<keyword evidence="1" id="KW-0479">Metal-binding</keyword>
<sequence length="284" mass="31924">MHHVECMSPLRLRKMVECIFNGSNIKVCIYTTNKTSDIIDPGKQPKERKTYALAVEDSGKNYNTVLKNIKKTVGNKPVSNIIRGLRSTKDGKLLVITDKDEDAVGKLMKTMESATETIKVRRTGEATKMEVVHIRGLDAVTKREEVVASIETKLGSLDGKSYKLSELRPNAGNTLATTLTINKEDAEIVMRDRHVRIGIVRCSTDRRINFSRCFKCWSYDHKEADCKGSNRKNLCYKCGKDGHLSKDCKEQEACPICEVIGHKAGSGKCMNFKRALSHARRKDK</sequence>
<keyword evidence="1" id="KW-0862">Zinc</keyword>
<dbReference type="Proteomes" id="UP001162156">
    <property type="component" value="Unassembled WGS sequence"/>
</dbReference>
<protein>
    <recommendedName>
        <fullName evidence="2">CCHC-type domain-containing protein</fullName>
    </recommendedName>
</protein>
<dbReference type="InterPro" id="IPR001878">
    <property type="entry name" value="Znf_CCHC"/>
</dbReference>
<accession>A0AAV8X1M6</accession>
<dbReference type="PROSITE" id="PS50158">
    <property type="entry name" value="ZF_CCHC"/>
    <property type="match status" value="1"/>
</dbReference>
<dbReference type="AlphaFoldDB" id="A0AAV8X1M6"/>
<dbReference type="Pfam" id="PF00098">
    <property type="entry name" value="zf-CCHC"/>
    <property type="match status" value="1"/>
</dbReference>
<name>A0AAV8X1M6_9CUCU</name>
<keyword evidence="4" id="KW-1185">Reference proteome</keyword>
<dbReference type="GO" id="GO:0003676">
    <property type="term" value="F:nucleic acid binding"/>
    <property type="evidence" value="ECO:0007669"/>
    <property type="project" value="InterPro"/>
</dbReference>
<evidence type="ECO:0000256" key="1">
    <source>
        <dbReference type="PROSITE-ProRule" id="PRU00047"/>
    </source>
</evidence>
<evidence type="ECO:0000259" key="2">
    <source>
        <dbReference type="PROSITE" id="PS50158"/>
    </source>
</evidence>
<organism evidence="3 4">
    <name type="scientific">Rhamnusium bicolor</name>
    <dbReference type="NCBI Taxonomy" id="1586634"/>
    <lineage>
        <taxon>Eukaryota</taxon>
        <taxon>Metazoa</taxon>
        <taxon>Ecdysozoa</taxon>
        <taxon>Arthropoda</taxon>
        <taxon>Hexapoda</taxon>
        <taxon>Insecta</taxon>
        <taxon>Pterygota</taxon>
        <taxon>Neoptera</taxon>
        <taxon>Endopterygota</taxon>
        <taxon>Coleoptera</taxon>
        <taxon>Polyphaga</taxon>
        <taxon>Cucujiformia</taxon>
        <taxon>Chrysomeloidea</taxon>
        <taxon>Cerambycidae</taxon>
        <taxon>Lepturinae</taxon>
        <taxon>Rhagiini</taxon>
        <taxon>Rhamnusium</taxon>
    </lineage>
</organism>
<dbReference type="SMART" id="SM00343">
    <property type="entry name" value="ZnF_C2HC"/>
    <property type="match status" value="2"/>
</dbReference>